<accession>X0SX68</accession>
<comment type="caution">
    <text evidence="1">The sequence shown here is derived from an EMBL/GenBank/DDBJ whole genome shotgun (WGS) entry which is preliminary data.</text>
</comment>
<protein>
    <submittedName>
        <fullName evidence="1">Uncharacterized protein</fullName>
    </submittedName>
</protein>
<sequence>MDILYTTDKVSEGDSAYNRQKKIITQDVRQFEKELMLLASAIEEDVLSVIEDASIKMFEKIVERTPIDTSNARVNWNIGINGNDGSLVEYDRKAGVKDVTKGKKELRTRIGKERETSHAVQEGKIVLGKFKNKKSKEQKAITKKKIAKFRQEIKNGDRLPTITIFNNARHIKFLENGHSKQAPNGMISISIQDYSRLISRESKKYRSFK</sequence>
<dbReference type="EMBL" id="BARS01003285">
    <property type="protein sequence ID" value="GAF80487.1"/>
    <property type="molecule type" value="Genomic_DNA"/>
</dbReference>
<dbReference type="AlphaFoldDB" id="X0SX68"/>
<organism evidence="1">
    <name type="scientific">marine sediment metagenome</name>
    <dbReference type="NCBI Taxonomy" id="412755"/>
    <lineage>
        <taxon>unclassified sequences</taxon>
        <taxon>metagenomes</taxon>
        <taxon>ecological metagenomes</taxon>
    </lineage>
</organism>
<reference evidence="1" key="1">
    <citation type="journal article" date="2014" name="Front. Microbiol.">
        <title>High frequency of phylogenetically diverse reductive dehalogenase-homologous genes in deep subseafloor sedimentary metagenomes.</title>
        <authorList>
            <person name="Kawai M."/>
            <person name="Futagami T."/>
            <person name="Toyoda A."/>
            <person name="Takaki Y."/>
            <person name="Nishi S."/>
            <person name="Hori S."/>
            <person name="Arai W."/>
            <person name="Tsubouchi T."/>
            <person name="Morono Y."/>
            <person name="Uchiyama I."/>
            <person name="Ito T."/>
            <person name="Fujiyama A."/>
            <person name="Inagaki F."/>
            <person name="Takami H."/>
        </authorList>
    </citation>
    <scope>NUCLEOTIDE SEQUENCE</scope>
    <source>
        <strain evidence="1">Expedition CK06-06</strain>
    </source>
</reference>
<evidence type="ECO:0000313" key="1">
    <source>
        <dbReference type="EMBL" id="GAF80487.1"/>
    </source>
</evidence>
<gene>
    <name evidence="1" type="ORF">S01H1_06352</name>
</gene>
<name>X0SX68_9ZZZZ</name>
<proteinExistence type="predicted"/>